<organism evidence="3 4">
    <name type="scientific">Thermomonospora curvata (strain ATCC 19995 / DSM 43183 / JCM 3096 / KCTC 9072 / NBRC 15933 / NCIMB 10081 / Henssen B9)</name>
    <dbReference type="NCBI Taxonomy" id="471852"/>
    <lineage>
        <taxon>Bacteria</taxon>
        <taxon>Bacillati</taxon>
        <taxon>Actinomycetota</taxon>
        <taxon>Actinomycetes</taxon>
        <taxon>Streptosporangiales</taxon>
        <taxon>Thermomonosporaceae</taxon>
        <taxon>Thermomonospora</taxon>
    </lineage>
</organism>
<feature type="compositionally biased region" description="Basic residues" evidence="1">
    <location>
        <begin position="12"/>
        <end position="21"/>
    </location>
</feature>
<keyword evidence="4" id="KW-1185">Reference proteome</keyword>
<gene>
    <name evidence="3" type="ordered locus">Tcur_0807</name>
</gene>
<evidence type="ECO:0000256" key="1">
    <source>
        <dbReference type="SAM" id="MobiDB-lite"/>
    </source>
</evidence>
<evidence type="ECO:0000313" key="4">
    <source>
        <dbReference type="Proteomes" id="UP000001918"/>
    </source>
</evidence>
<accession>D1A5N7</accession>
<dbReference type="AlphaFoldDB" id="D1A5N7"/>
<sequence length="280" mass="30884">MTSPGPRLSRFLPHRQGRRRRFRTRTRTYLDSEGCMPEQKLSGARGVTDKRRIRYDAAHRAGLTDEAMRFLEDGLPTAYRMNSPDVLVPTATTGCLRATFVPTPTPSRVIFDAGLACVRKRRSVAADPAGYRWSRRPGTPTPRWTGCCRSLGVHPVSIGKYRLAVAVLYPRGPIPGARCCAAISAARTGEALGTACPPNACAERLCDAVFSDEAETAAGAGNPHPRWREHRNSGPGFVDSLPPLRDFPTRKPRWFLAIFHFRRLQGALQAMMRSCSGPGR</sequence>
<proteinExistence type="predicted"/>
<dbReference type="KEGG" id="tcu:Tcur_0807"/>
<dbReference type="STRING" id="471852.Tcur_0807"/>
<evidence type="ECO:0000313" key="3">
    <source>
        <dbReference type="EMBL" id="ACY96397.1"/>
    </source>
</evidence>
<protein>
    <recommendedName>
        <fullName evidence="2">VTC domain-containing protein</fullName>
    </recommendedName>
</protein>
<dbReference type="InterPro" id="IPR018966">
    <property type="entry name" value="VTC_domain"/>
</dbReference>
<feature type="domain" description="VTC" evidence="2">
    <location>
        <begin position="12"/>
        <end position="133"/>
    </location>
</feature>
<reference evidence="3 4" key="1">
    <citation type="journal article" date="2011" name="Stand. Genomic Sci.">
        <title>Complete genome sequence of Thermomonospora curvata type strain (B9).</title>
        <authorList>
            <person name="Chertkov O."/>
            <person name="Sikorski J."/>
            <person name="Nolan M."/>
            <person name="Lapidus A."/>
            <person name="Lucas S."/>
            <person name="Del Rio T.G."/>
            <person name="Tice H."/>
            <person name="Cheng J.F."/>
            <person name="Goodwin L."/>
            <person name="Pitluck S."/>
            <person name="Liolios K."/>
            <person name="Ivanova N."/>
            <person name="Mavromatis K."/>
            <person name="Mikhailova N."/>
            <person name="Ovchinnikova G."/>
            <person name="Pati A."/>
            <person name="Chen A."/>
            <person name="Palaniappan K."/>
            <person name="Djao O.D."/>
            <person name="Land M."/>
            <person name="Hauser L."/>
            <person name="Chang Y.J."/>
            <person name="Jeffries C.D."/>
            <person name="Brettin T."/>
            <person name="Han C."/>
            <person name="Detter J.C."/>
            <person name="Rohde M."/>
            <person name="Goker M."/>
            <person name="Woyke T."/>
            <person name="Bristow J."/>
            <person name="Eisen J.A."/>
            <person name="Markowitz V."/>
            <person name="Hugenholtz P."/>
            <person name="Klenk H.P."/>
            <person name="Kyrpides N.C."/>
        </authorList>
    </citation>
    <scope>NUCLEOTIDE SEQUENCE [LARGE SCALE GENOMIC DNA]</scope>
    <source>
        <strain evidence="4">ATCC 19995 / DSM 43183 / JCM 3096 / KCTC 9072 / NBRC 15933 / NCIMB 10081 / Henssen B9</strain>
    </source>
</reference>
<feature type="region of interest" description="Disordered" evidence="1">
    <location>
        <begin position="1"/>
        <end position="21"/>
    </location>
</feature>
<name>D1A5N7_THECD</name>
<dbReference type="RefSeq" id="WP_012851181.1">
    <property type="nucleotide sequence ID" value="NC_013510.1"/>
</dbReference>
<dbReference type="EMBL" id="CP001738">
    <property type="protein sequence ID" value="ACY96397.1"/>
    <property type="molecule type" value="Genomic_DNA"/>
</dbReference>
<evidence type="ECO:0000259" key="2">
    <source>
        <dbReference type="Pfam" id="PF09359"/>
    </source>
</evidence>
<dbReference type="Proteomes" id="UP000001918">
    <property type="component" value="Chromosome"/>
</dbReference>
<dbReference type="HOGENOM" id="CLU_993696_0_0_11"/>
<dbReference type="Pfam" id="PF09359">
    <property type="entry name" value="VTC"/>
    <property type="match status" value="1"/>
</dbReference>